<organism evidence="2">
    <name type="scientific">bioreactor metagenome</name>
    <dbReference type="NCBI Taxonomy" id="1076179"/>
    <lineage>
        <taxon>unclassified sequences</taxon>
        <taxon>metagenomes</taxon>
        <taxon>ecological metagenomes</taxon>
    </lineage>
</organism>
<dbReference type="AlphaFoldDB" id="A0A644V6E8"/>
<proteinExistence type="predicted"/>
<sequence length="313" mass="32751">MTSGAVGVLRTTHVHTLVATHALEVIGSLEVGTVGIGGVDFLGVTTAALGRRSRKRASVVARGAQSLGLVVESFGQLVALDAFHKGGHMAAVREVAGLVLVGQRINAHLVGTLHGGKGLHGLVVQHGFSGQGFVLVGGQLALDALLHLLRRHGRRNIVAGGAPCLVALGRHNGVAARAFAPFFGLLFMTAHAAHRGVALGAFGDIGGMHGAVKRHEIAFRLAFRSVAGATGHRIAGVVACFAVGNLFLMSEMIENSGFHGRALGIGLGAYRKHDNGRRRAAVCRLQSCGRGRSSSERRQTRRARQGQSRQQKQ</sequence>
<protein>
    <submittedName>
        <fullName evidence="2">Uncharacterized protein</fullName>
    </submittedName>
</protein>
<evidence type="ECO:0000313" key="2">
    <source>
        <dbReference type="EMBL" id="MPL86920.1"/>
    </source>
</evidence>
<dbReference type="EMBL" id="VSSQ01000229">
    <property type="protein sequence ID" value="MPL86920.1"/>
    <property type="molecule type" value="Genomic_DNA"/>
</dbReference>
<comment type="caution">
    <text evidence="2">The sequence shown here is derived from an EMBL/GenBank/DDBJ whole genome shotgun (WGS) entry which is preliminary data.</text>
</comment>
<accession>A0A644V6E8</accession>
<name>A0A644V6E8_9ZZZZ</name>
<reference evidence="2" key="1">
    <citation type="submission" date="2019-08" db="EMBL/GenBank/DDBJ databases">
        <authorList>
            <person name="Kucharzyk K."/>
            <person name="Murdoch R.W."/>
            <person name="Higgins S."/>
            <person name="Loffler F."/>
        </authorList>
    </citation>
    <scope>NUCLEOTIDE SEQUENCE</scope>
</reference>
<gene>
    <name evidence="2" type="ORF">SDC9_32907</name>
</gene>
<evidence type="ECO:0000256" key="1">
    <source>
        <dbReference type="SAM" id="MobiDB-lite"/>
    </source>
</evidence>
<feature type="region of interest" description="Disordered" evidence="1">
    <location>
        <begin position="291"/>
        <end position="313"/>
    </location>
</feature>